<evidence type="ECO:0000313" key="2">
    <source>
        <dbReference type="Proteomes" id="UP000234681"/>
    </source>
</evidence>
<dbReference type="Proteomes" id="UP000234681">
    <property type="component" value="Chromosome 2"/>
</dbReference>
<evidence type="ECO:0000313" key="1">
    <source>
        <dbReference type="EMBL" id="EDL75671.1"/>
    </source>
</evidence>
<dbReference type="AlphaFoldDB" id="A6KGJ4"/>
<dbReference type="EMBL" id="CH474048">
    <property type="protein sequence ID" value="EDL75671.1"/>
    <property type="molecule type" value="Genomic_DNA"/>
</dbReference>
<sequence>MHSIWSWYHDISLLCLLKEYWLMSSLLRMPSCRGEIVLFIYIF</sequence>
<proteinExistence type="predicted"/>
<organism evidence="1 2">
    <name type="scientific">Rattus norvegicus</name>
    <name type="common">Rat</name>
    <dbReference type="NCBI Taxonomy" id="10116"/>
    <lineage>
        <taxon>Eukaryota</taxon>
        <taxon>Metazoa</taxon>
        <taxon>Chordata</taxon>
        <taxon>Craniata</taxon>
        <taxon>Vertebrata</taxon>
        <taxon>Euteleostomi</taxon>
        <taxon>Mammalia</taxon>
        <taxon>Eutheria</taxon>
        <taxon>Euarchontoglires</taxon>
        <taxon>Glires</taxon>
        <taxon>Rodentia</taxon>
        <taxon>Myomorpha</taxon>
        <taxon>Muroidea</taxon>
        <taxon>Muridae</taxon>
        <taxon>Murinae</taxon>
        <taxon>Rattus</taxon>
    </lineage>
</organism>
<gene>
    <name evidence="1" type="ORF">rCG_50971</name>
</gene>
<accession>A6KGJ4</accession>
<reference evidence="1 2" key="1">
    <citation type="submission" date="2005-09" db="EMBL/GenBank/DDBJ databases">
        <authorList>
            <person name="Mural R.J."/>
            <person name="Li P.W."/>
            <person name="Adams M.D."/>
            <person name="Amanatides P.G."/>
            <person name="Baden-Tillson H."/>
            <person name="Barnstead M."/>
            <person name="Chin S.H."/>
            <person name="Dew I."/>
            <person name="Evans C.A."/>
            <person name="Ferriera S."/>
            <person name="Flanigan M."/>
            <person name="Fosler C."/>
            <person name="Glodek A."/>
            <person name="Gu Z."/>
            <person name="Holt R.A."/>
            <person name="Jennings D."/>
            <person name="Kraft C.L."/>
            <person name="Lu F."/>
            <person name="Nguyen T."/>
            <person name="Nusskern D.R."/>
            <person name="Pfannkoch C.M."/>
            <person name="Sitter C."/>
            <person name="Sutton G.G."/>
            <person name="Venter J.C."/>
            <person name="Wang Z."/>
            <person name="Woodage T."/>
            <person name="Zheng X.H."/>
            <person name="Zhong F."/>
        </authorList>
    </citation>
    <scope>NUCLEOTIDE SEQUENCE [LARGE SCALE GENOMIC DNA]</scope>
    <source>
        <strain>BN</strain>
        <strain evidence="2">Sprague-Dawley</strain>
    </source>
</reference>
<name>A6KGJ4_RAT</name>
<protein>
    <submittedName>
        <fullName evidence="1">RCG50971</fullName>
    </submittedName>
</protein>